<name>A0ABY4F970_9BACT</name>
<keyword evidence="5" id="KW-1185">Reference proteome</keyword>
<dbReference type="InterPro" id="IPR011041">
    <property type="entry name" value="Quinoprot_gluc/sorb_DH_b-prop"/>
</dbReference>
<evidence type="ECO:0000313" key="4">
    <source>
        <dbReference type="EMBL" id="UOQ52562.1"/>
    </source>
</evidence>
<dbReference type="Pfam" id="PF07995">
    <property type="entry name" value="GSDH"/>
    <property type="match status" value="2"/>
</dbReference>
<dbReference type="InterPro" id="IPR012938">
    <property type="entry name" value="Glc/Sorbosone_DH"/>
</dbReference>
<dbReference type="PANTHER" id="PTHR19328:SF13">
    <property type="entry name" value="HIPL1 PROTEIN"/>
    <property type="match status" value="1"/>
</dbReference>
<evidence type="ECO:0000256" key="2">
    <source>
        <dbReference type="SAM" id="SignalP"/>
    </source>
</evidence>
<dbReference type="InterPro" id="IPR011042">
    <property type="entry name" value="6-blade_b-propeller_TolB-like"/>
</dbReference>
<proteinExistence type="predicted"/>
<sequence length="577" mass="63056">MRYRFLLLWSLGALLLSLRVAAQTVVTGPLGERFALRVVSRQLSDPWEVTYGPDNFLWVTEARGYRVSRINPATGEKQQLLDLSRERQFPRYDKVPDAVDGGKPWPQGGLMGLALHPQLLSGKPYVYLAYLYRYAGAQQPGKGGLPHYGGHFFTTRLVRYEYDAAAQTLTRPQVLCDTIPGSNDHNGGRLLIAPVGGGDYLFYAAGDLGAGQFENGGRANHAQQNDAYEGKILRFNLEPDTDGKEYEQWIPNDNPFNRKKQQNAVWTLGHRNPQGLAYAVVGGTGRLYSSEHGPFSDDEINVLDKGKNYGHPLVIGPADGNYNGLAAAASDHAELPGRWHTTYPTISSEKANAALIGLSYRGPIFSLYPLSNQFLTLVLSRTRAGTEAPAWNSEAPSSLAVYTSSAIPGWQNSLLLPGLKKGRLIRLKLADNGASIVSDTLMYFRAPVRYRDLALAPNGRQLYLATDSTSVTSGPSQESPQGTACKGCLLELTYLDGGSSGKSTGAAAPAPTPARALQEATALVQQLTPQDRRAKRASLPAEQRSIFDLLLKPRRTSQEQTQAQRYAPELLSALRQR</sequence>
<feature type="domain" description="Glucose/Sorbosone dehydrogenase" evidence="3">
    <location>
        <begin position="43"/>
        <end position="327"/>
    </location>
</feature>
<feature type="chain" id="PRO_5047193659" evidence="2">
    <location>
        <begin position="23"/>
        <end position="577"/>
    </location>
</feature>
<evidence type="ECO:0000259" key="3">
    <source>
        <dbReference type="Pfam" id="PF07995"/>
    </source>
</evidence>
<feature type="signal peptide" evidence="2">
    <location>
        <begin position="1"/>
        <end position="22"/>
    </location>
</feature>
<dbReference type="PANTHER" id="PTHR19328">
    <property type="entry name" value="HEDGEHOG-INTERACTING PROTEIN"/>
    <property type="match status" value="1"/>
</dbReference>
<evidence type="ECO:0000313" key="5">
    <source>
        <dbReference type="Proteomes" id="UP000831785"/>
    </source>
</evidence>
<dbReference type="Gene3D" id="2.120.10.30">
    <property type="entry name" value="TolB, C-terminal domain"/>
    <property type="match status" value="1"/>
</dbReference>
<reference evidence="4 5" key="1">
    <citation type="submission" date="2022-04" db="EMBL/GenBank/DDBJ databases">
        <title>Hymenobacter sp. isolated from the air.</title>
        <authorList>
            <person name="Won M."/>
            <person name="Lee C.-M."/>
            <person name="Woen H.-Y."/>
            <person name="Kwon S.-W."/>
        </authorList>
    </citation>
    <scope>NUCLEOTIDE SEQUENCE [LARGE SCALE GENOMIC DNA]</scope>
    <source>
        <strain evidence="5">5116 S-27</strain>
    </source>
</reference>
<feature type="region of interest" description="Disordered" evidence="1">
    <location>
        <begin position="553"/>
        <end position="577"/>
    </location>
</feature>
<organism evidence="4 5">
    <name type="scientific">Hymenobacter cellulosivorans</name>
    <dbReference type="NCBI Taxonomy" id="2932249"/>
    <lineage>
        <taxon>Bacteria</taxon>
        <taxon>Pseudomonadati</taxon>
        <taxon>Bacteroidota</taxon>
        <taxon>Cytophagia</taxon>
        <taxon>Cytophagales</taxon>
        <taxon>Hymenobacteraceae</taxon>
        <taxon>Hymenobacter</taxon>
    </lineage>
</organism>
<dbReference type="EMBL" id="CP095049">
    <property type="protein sequence ID" value="UOQ52562.1"/>
    <property type="molecule type" value="Genomic_DNA"/>
</dbReference>
<dbReference type="SUPFAM" id="SSF50952">
    <property type="entry name" value="Soluble quinoprotein glucose dehydrogenase"/>
    <property type="match status" value="1"/>
</dbReference>
<evidence type="ECO:0000256" key="1">
    <source>
        <dbReference type="SAM" id="MobiDB-lite"/>
    </source>
</evidence>
<gene>
    <name evidence="4" type="ORF">MUN80_22770</name>
</gene>
<protein>
    <submittedName>
        <fullName evidence="4">PQQ-dependent sugar dehydrogenase</fullName>
    </submittedName>
</protein>
<keyword evidence="2" id="KW-0732">Signal</keyword>
<dbReference type="Proteomes" id="UP000831785">
    <property type="component" value="Chromosome"/>
</dbReference>
<accession>A0ABY4F970</accession>
<feature type="domain" description="Glucose/Sorbosone dehydrogenase" evidence="3">
    <location>
        <begin position="381"/>
        <end position="469"/>
    </location>
</feature>
<dbReference type="RefSeq" id="WP_244716664.1">
    <property type="nucleotide sequence ID" value="NZ_CP095049.1"/>
</dbReference>